<evidence type="ECO:0000256" key="1">
    <source>
        <dbReference type="SAM" id="Coils"/>
    </source>
</evidence>
<feature type="compositionally biased region" description="Low complexity" evidence="2">
    <location>
        <begin position="292"/>
        <end position="308"/>
    </location>
</feature>
<feature type="region of interest" description="Disordered" evidence="2">
    <location>
        <begin position="362"/>
        <end position="384"/>
    </location>
</feature>
<feature type="region of interest" description="Disordered" evidence="2">
    <location>
        <begin position="196"/>
        <end position="231"/>
    </location>
</feature>
<protein>
    <submittedName>
        <fullName evidence="3">Uncharacterized protein</fullName>
    </submittedName>
</protein>
<feature type="region of interest" description="Disordered" evidence="2">
    <location>
        <begin position="243"/>
        <end position="270"/>
    </location>
</feature>
<proteinExistence type="predicted"/>
<feature type="region of interest" description="Disordered" evidence="2">
    <location>
        <begin position="136"/>
        <end position="183"/>
    </location>
</feature>
<dbReference type="Proteomes" id="UP001470230">
    <property type="component" value="Unassembled WGS sequence"/>
</dbReference>
<dbReference type="EMBL" id="JAPFFF010000003">
    <property type="protein sequence ID" value="KAK8894939.1"/>
    <property type="molecule type" value="Genomic_DNA"/>
</dbReference>
<feature type="compositionally biased region" description="Low complexity" evidence="2">
    <location>
        <begin position="136"/>
        <end position="156"/>
    </location>
</feature>
<organism evidence="3 4">
    <name type="scientific">Tritrichomonas musculus</name>
    <dbReference type="NCBI Taxonomy" id="1915356"/>
    <lineage>
        <taxon>Eukaryota</taxon>
        <taxon>Metamonada</taxon>
        <taxon>Parabasalia</taxon>
        <taxon>Tritrichomonadida</taxon>
        <taxon>Tritrichomonadidae</taxon>
        <taxon>Tritrichomonas</taxon>
    </lineage>
</organism>
<feature type="region of interest" description="Disordered" evidence="2">
    <location>
        <begin position="1"/>
        <end position="26"/>
    </location>
</feature>
<feature type="compositionally biased region" description="Polar residues" evidence="2">
    <location>
        <begin position="196"/>
        <end position="211"/>
    </location>
</feature>
<feature type="compositionally biased region" description="Low complexity" evidence="2">
    <location>
        <begin position="170"/>
        <end position="183"/>
    </location>
</feature>
<keyword evidence="1" id="KW-0175">Coiled coil</keyword>
<accession>A0ABR2KUY9</accession>
<feature type="compositionally biased region" description="Polar residues" evidence="2">
    <location>
        <begin position="218"/>
        <end position="231"/>
    </location>
</feature>
<feature type="coiled-coil region" evidence="1">
    <location>
        <begin position="740"/>
        <end position="805"/>
    </location>
</feature>
<evidence type="ECO:0000256" key="2">
    <source>
        <dbReference type="SAM" id="MobiDB-lite"/>
    </source>
</evidence>
<evidence type="ECO:0000313" key="3">
    <source>
        <dbReference type="EMBL" id="KAK8894939.1"/>
    </source>
</evidence>
<reference evidence="3 4" key="1">
    <citation type="submission" date="2024-04" db="EMBL/GenBank/DDBJ databases">
        <title>Tritrichomonas musculus Genome.</title>
        <authorList>
            <person name="Alves-Ferreira E."/>
            <person name="Grigg M."/>
            <person name="Lorenzi H."/>
            <person name="Galac M."/>
        </authorList>
    </citation>
    <scope>NUCLEOTIDE SEQUENCE [LARGE SCALE GENOMIC DNA]</scope>
    <source>
        <strain evidence="3 4">EAF2021</strain>
    </source>
</reference>
<name>A0ABR2KUY9_9EUKA</name>
<feature type="region of interest" description="Disordered" evidence="2">
    <location>
        <begin position="910"/>
        <end position="929"/>
    </location>
</feature>
<sequence>MAHNSDIEDLNDVNNDSLEFNSEDDNFDDFLDDECKPTPMNDNPPLNRQFGNVQDANQSEKSISNNNNNVISNSQNAYNIGNGNNNVYTEQISQKPFNAINNENDNVSLSVKSSGGGLKLLNKGLISKNSQNFNQNNINLNSDNKNYSNNENSSTNFMNKSEISFPPLPSQGNPNLQQQPLNIPLKSTSPRLLQSAYKSNSNDTNGSTQSIPGIPVIESSNGNMDSSIQNSLFTKNENGSTIINFPPLKGENNNKFGQIPPKPSPNLISQPNLYNEKKIINFPPLKGEDAENQQQKMQQQLNAQQKEQPSLLQIPSTNNIESSQTQQPSQIRVSIKPKFLLKQQPQSANKQQVSFNLAQKPQVQQPNQLQNNQQQPYNQVQNIQQQPQSNISNINPQVQTVNNNLQVNQQQPSLTQNVQQLPDNQAQIQNIQQQQEMIPNNKANLISQSSAPNSSFPSAPYLSQPLQQNIPNTYILTPTDRVAISFGNKLDLSLSALKRSIANEISSILRLPYYSSMSSSSINTNQENSKLSLSSQRYSFSGRLPPTFDSDVDTFLDHLNSELLSAVSFSPLLGVNEGSFSASIYGNGLYNNGISPATSANSTEVMNVSNINENNNNNSVAINNAYQSKISQNPYLNMSVNMNFATERYVSFLAQSINNVIDENIKPISSSLAASSIVEQQMCNEQAKSLQKLKNEVSSLRSSFKSGVSQILEKLNNDIVLIESNEREEAKKRKRINRSLHEMRYMRKDLQMQIEKLINEKEKNDIALRDLVARRRKMYIEIFSKNEADMKLNRLIRVIESIDNEIKDEAAIFKSSKSSKNTNYNLISNGMNSNDSKVFSDLADSLEYAEKIMNIDEESMRIHLMESTASNRWVTGNLSAISRLVKNDSFMNPKIGNQSQLQLKYSPSRKAPSAMILSPRRGSAQNSFT</sequence>
<comment type="caution">
    <text evidence="3">The sequence shown here is derived from an EMBL/GenBank/DDBJ whole genome shotgun (WGS) entry which is preliminary data.</text>
</comment>
<gene>
    <name evidence="3" type="ORF">M9Y10_023381</name>
</gene>
<evidence type="ECO:0000313" key="4">
    <source>
        <dbReference type="Proteomes" id="UP001470230"/>
    </source>
</evidence>
<keyword evidence="4" id="KW-1185">Reference proteome</keyword>
<feature type="region of interest" description="Disordered" evidence="2">
    <location>
        <begin position="289"/>
        <end position="309"/>
    </location>
</feature>